<sequence length="65" mass="7569">MKLQFTGGLANRRLVSCPHSYTELLVDRTPKGAPSRGRRDDREVTTKSTSCVRKQWQRKRNNEHN</sequence>
<dbReference type="Proteomes" id="UP000479710">
    <property type="component" value="Unassembled WGS sequence"/>
</dbReference>
<proteinExistence type="predicted"/>
<reference evidence="2 3" key="1">
    <citation type="submission" date="2019-11" db="EMBL/GenBank/DDBJ databases">
        <title>Whole genome sequence of Oryza granulata.</title>
        <authorList>
            <person name="Li W."/>
        </authorList>
    </citation>
    <scope>NUCLEOTIDE SEQUENCE [LARGE SCALE GENOMIC DNA]</scope>
    <source>
        <strain evidence="3">cv. Menghai</strain>
        <tissue evidence="2">Leaf</tissue>
    </source>
</reference>
<protein>
    <submittedName>
        <fullName evidence="2">Uncharacterized protein</fullName>
    </submittedName>
</protein>
<feature type="region of interest" description="Disordered" evidence="1">
    <location>
        <begin position="26"/>
        <end position="65"/>
    </location>
</feature>
<gene>
    <name evidence="2" type="ORF">E2562_015821</name>
</gene>
<evidence type="ECO:0000313" key="2">
    <source>
        <dbReference type="EMBL" id="KAF0907320.1"/>
    </source>
</evidence>
<evidence type="ECO:0000256" key="1">
    <source>
        <dbReference type="SAM" id="MobiDB-lite"/>
    </source>
</evidence>
<dbReference type="EMBL" id="SPHZ02000007">
    <property type="protein sequence ID" value="KAF0907320.1"/>
    <property type="molecule type" value="Genomic_DNA"/>
</dbReference>
<dbReference type="AlphaFoldDB" id="A0A6G1D4K1"/>
<evidence type="ECO:0000313" key="3">
    <source>
        <dbReference type="Proteomes" id="UP000479710"/>
    </source>
</evidence>
<accession>A0A6G1D4K1</accession>
<organism evidence="2 3">
    <name type="scientific">Oryza meyeriana var. granulata</name>
    <dbReference type="NCBI Taxonomy" id="110450"/>
    <lineage>
        <taxon>Eukaryota</taxon>
        <taxon>Viridiplantae</taxon>
        <taxon>Streptophyta</taxon>
        <taxon>Embryophyta</taxon>
        <taxon>Tracheophyta</taxon>
        <taxon>Spermatophyta</taxon>
        <taxon>Magnoliopsida</taxon>
        <taxon>Liliopsida</taxon>
        <taxon>Poales</taxon>
        <taxon>Poaceae</taxon>
        <taxon>BOP clade</taxon>
        <taxon>Oryzoideae</taxon>
        <taxon>Oryzeae</taxon>
        <taxon>Oryzinae</taxon>
        <taxon>Oryza</taxon>
        <taxon>Oryza meyeriana</taxon>
    </lineage>
</organism>
<name>A0A6G1D4K1_9ORYZ</name>
<comment type="caution">
    <text evidence="2">The sequence shown here is derived from an EMBL/GenBank/DDBJ whole genome shotgun (WGS) entry which is preliminary data.</text>
</comment>
<keyword evidence="3" id="KW-1185">Reference proteome</keyword>